<keyword evidence="2" id="KW-1185">Reference proteome</keyword>
<organism evidence="1 2">
    <name type="scientific">Paludibacterium denitrificans</name>
    <dbReference type="NCBI Taxonomy" id="2675226"/>
    <lineage>
        <taxon>Bacteria</taxon>
        <taxon>Pseudomonadati</taxon>
        <taxon>Pseudomonadota</taxon>
        <taxon>Betaproteobacteria</taxon>
        <taxon>Neisseriales</taxon>
        <taxon>Chromobacteriaceae</taxon>
        <taxon>Paludibacterium</taxon>
    </lineage>
</organism>
<gene>
    <name evidence="1" type="ORF">GKE73_12820</name>
</gene>
<dbReference type="AlphaFoldDB" id="A0A844GCW4"/>
<dbReference type="Proteomes" id="UP000446658">
    <property type="component" value="Unassembled WGS sequence"/>
</dbReference>
<proteinExistence type="predicted"/>
<protein>
    <submittedName>
        <fullName evidence="1">Uncharacterized protein</fullName>
    </submittedName>
</protein>
<accession>A0A844GCW4</accession>
<reference evidence="1 2" key="1">
    <citation type="submission" date="2019-11" db="EMBL/GenBank/DDBJ databases">
        <title>Draft genome sequence of Paludibacterium sp. dN18-1.</title>
        <authorList>
            <person name="Im W.-T."/>
        </authorList>
    </citation>
    <scope>NUCLEOTIDE SEQUENCE [LARGE SCALE GENOMIC DNA]</scope>
    <source>
        <strain evidence="2">dN 18-1</strain>
    </source>
</reference>
<dbReference type="RefSeq" id="WP_230370651.1">
    <property type="nucleotide sequence ID" value="NZ_WLYX01000001.1"/>
</dbReference>
<comment type="caution">
    <text evidence="1">The sequence shown here is derived from an EMBL/GenBank/DDBJ whole genome shotgun (WGS) entry which is preliminary data.</text>
</comment>
<dbReference type="EMBL" id="WLYX01000001">
    <property type="protein sequence ID" value="MTD33602.1"/>
    <property type="molecule type" value="Genomic_DNA"/>
</dbReference>
<sequence length="242" mass="27558">MVDLLPVLLTATKTVQQLMKQWFAAYPPGMPWTIVSDYCVGDDGKKNDVFSFVVIANHDKTENISEYISAVAPRDIKKVRQVPLGLMQYLTCPQPVTFSVSFVIDQESALLRDYLRVEHMMSFIPDACELVETFRKNSTPSASLNPAYFDEVLQRLRIFEKDLARKQSNARLSRQIHPASGYAATMFYLVTNATSAGYLRWISDRDKLIEHNDTVVYDLAYIYFVLMSSSLSREWSPMTGAI</sequence>
<evidence type="ECO:0000313" key="2">
    <source>
        <dbReference type="Proteomes" id="UP000446658"/>
    </source>
</evidence>
<evidence type="ECO:0000313" key="1">
    <source>
        <dbReference type="EMBL" id="MTD33602.1"/>
    </source>
</evidence>
<name>A0A844GCW4_9NEIS</name>